<sequence length="195" mass="21613">MRIRINLLPHRQIKRAERQRQFNIMAAATLGVAIAIIFLGYTYISASIDSQNSRNQRLKDEIAKLDNQIKEINGLKGKINELKDRIQAVESLQNNRSQGVILLDEIARQLPEAVSLKSIRQAGDTVTLEGVADTNARVAVVVKNFGNSKVFSSPQLIQIVALNQNNQKLSSFTMTLKLNPAPAMTEEAQPPKGKV</sequence>
<keyword evidence="4" id="KW-1185">Reference proteome</keyword>
<reference evidence="3 4" key="1">
    <citation type="journal article" date="2018" name="Environ. Microbiol.">
        <title>Isolation and genomic characterization of Novimethylophilus kurashikiensis gen. nov. sp. nov., a new lanthanide-dependent methylotrophic species of Methylophilaceae.</title>
        <authorList>
            <person name="Lv H."/>
            <person name="Sahin N."/>
            <person name="Tani A."/>
        </authorList>
    </citation>
    <scope>NUCLEOTIDE SEQUENCE [LARGE SCALE GENOMIC DNA]</scope>
    <source>
        <strain evidence="3 4">La2-4</strain>
    </source>
</reference>
<organism evidence="3 4">
    <name type="scientific">Novimethylophilus kurashikiensis</name>
    <dbReference type="NCBI Taxonomy" id="1825523"/>
    <lineage>
        <taxon>Bacteria</taxon>
        <taxon>Pseudomonadati</taxon>
        <taxon>Pseudomonadota</taxon>
        <taxon>Betaproteobacteria</taxon>
        <taxon>Nitrosomonadales</taxon>
        <taxon>Methylophilaceae</taxon>
        <taxon>Novimethylophilus</taxon>
    </lineage>
</organism>
<proteinExistence type="predicted"/>
<dbReference type="GO" id="GO:0043107">
    <property type="term" value="P:type IV pilus-dependent motility"/>
    <property type="evidence" value="ECO:0007669"/>
    <property type="project" value="TreeGrafter"/>
</dbReference>
<evidence type="ECO:0000313" key="4">
    <source>
        <dbReference type="Proteomes" id="UP000245081"/>
    </source>
</evidence>
<dbReference type="OrthoDB" id="5296173at2"/>
<protein>
    <submittedName>
        <fullName evidence="3">Type IV pilus assembly protein PilN</fullName>
    </submittedName>
</protein>
<dbReference type="RefSeq" id="WP_109015130.1">
    <property type="nucleotide sequence ID" value="NZ_BDOQ01000004.1"/>
</dbReference>
<dbReference type="Pfam" id="PF05137">
    <property type="entry name" value="PilN"/>
    <property type="match status" value="1"/>
</dbReference>
<keyword evidence="2" id="KW-1133">Transmembrane helix</keyword>
<gene>
    <name evidence="3" type="primary">pilN</name>
    <name evidence="3" type="ORF">NMK_1471</name>
</gene>
<dbReference type="PANTHER" id="PTHR40278:SF2">
    <property type="entry name" value="TYPE IV PILUS INNER MEMBRANE COMPONENT PILN"/>
    <property type="match status" value="1"/>
</dbReference>
<accession>A0A2R5F7W9</accession>
<evidence type="ECO:0000256" key="2">
    <source>
        <dbReference type="SAM" id="Phobius"/>
    </source>
</evidence>
<keyword evidence="1" id="KW-0175">Coiled coil</keyword>
<dbReference type="Proteomes" id="UP000245081">
    <property type="component" value="Unassembled WGS sequence"/>
</dbReference>
<evidence type="ECO:0000256" key="1">
    <source>
        <dbReference type="SAM" id="Coils"/>
    </source>
</evidence>
<feature type="transmembrane region" description="Helical" evidence="2">
    <location>
        <begin position="21"/>
        <end position="44"/>
    </location>
</feature>
<feature type="coiled-coil region" evidence="1">
    <location>
        <begin position="48"/>
        <end position="92"/>
    </location>
</feature>
<comment type="caution">
    <text evidence="3">The sequence shown here is derived from an EMBL/GenBank/DDBJ whole genome shotgun (WGS) entry which is preliminary data.</text>
</comment>
<name>A0A2R5F7W9_9PROT</name>
<keyword evidence="2" id="KW-0812">Transmembrane</keyword>
<keyword evidence="2" id="KW-0472">Membrane</keyword>
<evidence type="ECO:0000313" key="3">
    <source>
        <dbReference type="EMBL" id="GBG13919.1"/>
    </source>
</evidence>
<dbReference type="InterPro" id="IPR007813">
    <property type="entry name" value="PilN"/>
</dbReference>
<dbReference type="InterPro" id="IPR052534">
    <property type="entry name" value="Extracell_DNA_Util/SecSys_Comp"/>
</dbReference>
<dbReference type="AlphaFoldDB" id="A0A2R5F7W9"/>
<dbReference type="PANTHER" id="PTHR40278">
    <property type="entry name" value="DNA UTILIZATION PROTEIN HOFN"/>
    <property type="match status" value="1"/>
</dbReference>
<dbReference type="GO" id="GO:0043683">
    <property type="term" value="P:type IV pilus assembly"/>
    <property type="evidence" value="ECO:0007669"/>
    <property type="project" value="TreeGrafter"/>
</dbReference>
<dbReference type="EMBL" id="BDOQ01000004">
    <property type="protein sequence ID" value="GBG13919.1"/>
    <property type="molecule type" value="Genomic_DNA"/>
</dbReference>